<proteinExistence type="predicted"/>
<feature type="region of interest" description="Disordered" evidence="1">
    <location>
        <begin position="283"/>
        <end position="304"/>
    </location>
</feature>
<evidence type="ECO:0000256" key="1">
    <source>
        <dbReference type="SAM" id="MobiDB-lite"/>
    </source>
</evidence>
<feature type="region of interest" description="Disordered" evidence="1">
    <location>
        <begin position="1"/>
        <end position="41"/>
    </location>
</feature>
<dbReference type="EMBL" id="ADZX01000821">
    <property type="protein sequence ID" value="EFK95275.1"/>
    <property type="molecule type" value="Genomic_DNA"/>
</dbReference>
<comment type="caution">
    <text evidence="2">The sequence shown here is derived from an EMBL/GenBank/DDBJ whole genome shotgun (WGS) entry which is preliminary data.</text>
</comment>
<gene>
    <name evidence="2" type="ORF">LDC_2718</name>
</gene>
<feature type="region of interest" description="Disordered" evidence="1">
    <location>
        <begin position="222"/>
        <end position="266"/>
    </location>
</feature>
<feature type="compositionally biased region" description="Low complexity" evidence="1">
    <location>
        <begin position="257"/>
        <end position="266"/>
    </location>
</feature>
<evidence type="ECO:0000313" key="2">
    <source>
        <dbReference type="EMBL" id="EFK95275.1"/>
    </source>
</evidence>
<reference evidence="2" key="1">
    <citation type="submission" date="2010-07" db="EMBL/GenBank/DDBJ databases">
        <authorList>
            <consortium name="CONSOLIDER consortium CSD2007-00005"/>
            <person name="Guazzaroni M.-E."/>
            <person name="Richter M."/>
            <person name="Garcia-Salamanca A."/>
            <person name="Yarza P."/>
            <person name="Ferrer M."/>
        </authorList>
    </citation>
    <scope>NUCLEOTIDE SEQUENCE</scope>
</reference>
<protein>
    <submittedName>
        <fullName evidence="2">Uncharacterized protein</fullName>
    </submittedName>
</protein>
<reference evidence="2" key="2">
    <citation type="journal article" date="2011" name="Microb. Ecol.">
        <title>Taxonomic and Functional Metagenomic Profiling of the Microbial Community in the Anoxic Sediment of a Sub-saline Shallow Lake (Laguna de Carrizo, Central Spain).</title>
        <authorList>
            <person name="Ferrer M."/>
            <person name="Guazzaroni M.E."/>
            <person name="Richter M."/>
            <person name="Garcia-Salamanca A."/>
            <person name="Yarza P."/>
            <person name="Suarez-Suarez A."/>
            <person name="Solano J."/>
            <person name="Alcaide M."/>
            <person name="van Dillewijn P."/>
            <person name="Molina-Henares M.A."/>
            <person name="Lopez-Cortes N."/>
            <person name="Al-Ramahi Y."/>
            <person name="Guerrero C."/>
            <person name="Acosta A."/>
            <person name="de Eugenio L.I."/>
            <person name="Martinez V."/>
            <person name="Marques S."/>
            <person name="Rojo F."/>
            <person name="Santero E."/>
            <person name="Genilloud O."/>
            <person name="Perez-Perez J."/>
            <person name="Rossello-Mora R."/>
            <person name="Ramos J.L."/>
        </authorList>
    </citation>
    <scope>NUCLEOTIDE SEQUENCE</scope>
</reference>
<name>D9PME0_9ZZZZ</name>
<feature type="compositionally biased region" description="Basic and acidic residues" evidence="1">
    <location>
        <begin position="8"/>
        <end position="41"/>
    </location>
</feature>
<sequence length="687" mass="75982">MLSGMWNRLKEEAQNAKDANQKEAPEAKNEAKKDEKEKSREAREIISQLFYEEFDTGKYEIKQKSPENVLKITAGVDATPFRSKFRPTEAYLSGAKGLLNAFNYGLFESGNTMDWINEHKAILEDLGKLKANFTDAELDSLRKKRGKDKLYGANGTFNLILAFLRAKSVYKPLDKLCVDLTTSDTEFLTNNGILLGKGSISLQKGKRVLKREERFVAANEATKGEEREIAEGTAETPTKVTQGTTETPTKVSEGAEEAATPVSAPTTVTTTPVIEATRTALQKTSETTTIKPAPVSGETSETAPPLTGLDSIIFQPVVGLDVEVPLNTAQLHAERLIKVSELNNTLFTRVTETNSVISSKISDLAKTYPGVISELKRLDKTEIAGGKRMQLLGQSKAFNEFQTKISEIQNILNTSISALKAEISSKISGLTDEQRQKFTQIEESIWTMQTEFNNSVNFMSTGLIFSQIRSIASRFSEVFDDFTMKISGINSALLTHINEVRKTDTVKTGETAVEKGQPKAQTEEAKTNKETEIRVIFTNKISEVDKNIKSGLSGVDNASSVVISQLEAINAQKVGRVEKNEVFGESQSYKIFLTQFNLLNATFVDGIAELSKLAEIRLSGLSIEMQMKYSSIQQNLLRMQAEAIVAFNQFLSRIDEQKGQNFSGLYKEFKGKFSGILSKFNGVLTEL</sequence>
<accession>D9PME0</accession>
<dbReference type="AlphaFoldDB" id="D9PME0"/>
<feature type="region of interest" description="Disordered" evidence="1">
    <location>
        <begin position="508"/>
        <end position="527"/>
    </location>
</feature>
<feature type="compositionally biased region" description="Polar residues" evidence="1">
    <location>
        <begin position="235"/>
        <end position="250"/>
    </location>
</feature>
<organism evidence="2">
    <name type="scientific">sediment metagenome</name>
    <dbReference type="NCBI Taxonomy" id="749907"/>
    <lineage>
        <taxon>unclassified sequences</taxon>
        <taxon>metagenomes</taxon>
        <taxon>ecological metagenomes</taxon>
    </lineage>
</organism>